<dbReference type="STRING" id="1848.SAMN05443637_105159"/>
<keyword evidence="1" id="KW-0472">Membrane</keyword>
<protein>
    <submittedName>
        <fullName evidence="2">Uncharacterized protein</fullName>
    </submittedName>
</protein>
<dbReference type="AlphaFoldDB" id="A0A1M6RUB7"/>
<keyword evidence="1" id="KW-1133">Transmembrane helix</keyword>
<sequence length="198" mass="20842">MRIYAERPFRILRQFLSDVLAIGWVVVVVLAALAVREVILRLQGPATALADAGESIRNVFDGAARTAGGVPFVGGELSSALGAGAGAGDRIAEAGREQAETIAAVATGTAVLVIVIGILPVLFVWLPLRVRYARLASAAVAVRGLDDDLLALRAITRQPVRRLLKVSADPAAAWRKGDPEVVAGLATLELRRLGLRKP</sequence>
<gene>
    <name evidence="2" type="ORF">SAMN05443637_105159</name>
</gene>
<feature type="transmembrane region" description="Helical" evidence="1">
    <location>
        <begin position="102"/>
        <end position="126"/>
    </location>
</feature>
<name>A0A1M6RUB7_PSETH</name>
<accession>A0A1M6RUB7</accession>
<dbReference type="EMBL" id="FRAP01000005">
    <property type="protein sequence ID" value="SHK36019.1"/>
    <property type="molecule type" value="Genomic_DNA"/>
</dbReference>
<feature type="transmembrane region" description="Helical" evidence="1">
    <location>
        <begin position="12"/>
        <end position="35"/>
    </location>
</feature>
<evidence type="ECO:0000313" key="2">
    <source>
        <dbReference type="EMBL" id="SHK36019.1"/>
    </source>
</evidence>
<dbReference type="Proteomes" id="UP000184363">
    <property type="component" value="Unassembled WGS sequence"/>
</dbReference>
<evidence type="ECO:0000313" key="3">
    <source>
        <dbReference type="Proteomes" id="UP000184363"/>
    </source>
</evidence>
<organism evidence="2 3">
    <name type="scientific">Pseudonocardia thermophila</name>
    <dbReference type="NCBI Taxonomy" id="1848"/>
    <lineage>
        <taxon>Bacteria</taxon>
        <taxon>Bacillati</taxon>
        <taxon>Actinomycetota</taxon>
        <taxon>Actinomycetes</taxon>
        <taxon>Pseudonocardiales</taxon>
        <taxon>Pseudonocardiaceae</taxon>
        <taxon>Pseudonocardia</taxon>
    </lineage>
</organism>
<reference evidence="2 3" key="1">
    <citation type="submission" date="2016-11" db="EMBL/GenBank/DDBJ databases">
        <authorList>
            <person name="Jaros S."/>
            <person name="Januszkiewicz K."/>
            <person name="Wedrychowicz H."/>
        </authorList>
    </citation>
    <scope>NUCLEOTIDE SEQUENCE [LARGE SCALE GENOMIC DNA]</scope>
    <source>
        <strain evidence="2 3">DSM 43832</strain>
    </source>
</reference>
<proteinExistence type="predicted"/>
<keyword evidence="3" id="KW-1185">Reference proteome</keyword>
<dbReference type="RefSeq" id="WP_073456482.1">
    <property type="nucleotide sequence ID" value="NZ_FRAP01000005.1"/>
</dbReference>
<keyword evidence="1" id="KW-0812">Transmembrane</keyword>
<dbReference type="OrthoDB" id="5198533at2"/>
<evidence type="ECO:0000256" key="1">
    <source>
        <dbReference type="SAM" id="Phobius"/>
    </source>
</evidence>